<dbReference type="AlphaFoldDB" id="A0A6N2Y456"/>
<evidence type="ECO:0000313" key="1">
    <source>
        <dbReference type="EMBL" id="VYT61554.1"/>
    </source>
</evidence>
<gene>
    <name evidence="1" type="ORF">CILFYP54_01087</name>
</gene>
<sequence length="119" mass="14054">MNKAINPITGKRTYTEQVNGGELVIEIRTSKADRRSKHDLMNLWVKNGHLPEFIPERLHVDTYFYDEDGRCWGYYNPTERRGGAGRVIDFDWMLPATPENERRIIDEVLRMAREDIRCK</sequence>
<protein>
    <submittedName>
        <fullName evidence="1">Uncharacterized protein</fullName>
    </submittedName>
</protein>
<organism evidence="1">
    <name type="scientific">Collinsella intestinalis</name>
    <dbReference type="NCBI Taxonomy" id="147207"/>
    <lineage>
        <taxon>Bacteria</taxon>
        <taxon>Bacillati</taxon>
        <taxon>Actinomycetota</taxon>
        <taxon>Coriobacteriia</taxon>
        <taxon>Coriobacteriales</taxon>
        <taxon>Coriobacteriaceae</taxon>
        <taxon>Collinsella</taxon>
    </lineage>
</organism>
<name>A0A6N2Y456_9ACTN</name>
<dbReference type="EMBL" id="CACRTN010000006">
    <property type="protein sequence ID" value="VYT61554.1"/>
    <property type="molecule type" value="Genomic_DNA"/>
</dbReference>
<reference evidence="1" key="1">
    <citation type="submission" date="2019-11" db="EMBL/GenBank/DDBJ databases">
        <authorList>
            <person name="Feng L."/>
        </authorList>
    </citation>
    <scope>NUCLEOTIDE SEQUENCE</scope>
    <source>
        <strain evidence="1">CintestinalisLFYP54</strain>
    </source>
</reference>
<dbReference type="RefSeq" id="WP_156848010.1">
    <property type="nucleotide sequence ID" value="NZ_CACRTN010000006.1"/>
</dbReference>
<accession>A0A6N2Y456</accession>
<proteinExistence type="predicted"/>